<feature type="compositionally biased region" description="Acidic residues" evidence="5">
    <location>
        <begin position="583"/>
        <end position="594"/>
    </location>
</feature>
<dbReference type="AlphaFoldDB" id="A0A8H3Z9U7"/>
<feature type="compositionally biased region" description="Low complexity" evidence="5">
    <location>
        <begin position="511"/>
        <end position="526"/>
    </location>
</feature>
<dbReference type="SUPFAM" id="SSF90229">
    <property type="entry name" value="CCCH zinc finger"/>
    <property type="match status" value="1"/>
</dbReference>
<feature type="domain" description="C3H1-type" evidence="6">
    <location>
        <begin position="147"/>
        <end position="170"/>
    </location>
</feature>
<feature type="region of interest" description="Disordered" evidence="5">
    <location>
        <begin position="417"/>
        <end position="454"/>
    </location>
</feature>
<feature type="region of interest" description="Disordered" evidence="5">
    <location>
        <begin position="511"/>
        <end position="650"/>
    </location>
</feature>
<evidence type="ECO:0000256" key="3">
    <source>
        <dbReference type="ARBA" id="ARBA00022833"/>
    </source>
</evidence>
<feature type="region of interest" description="Disordered" evidence="5">
    <location>
        <begin position="1"/>
        <end position="119"/>
    </location>
</feature>
<reference evidence="8 9" key="1">
    <citation type="submission" date="2018-12" db="EMBL/GenBank/DDBJ databases">
        <title>Venturia inaequalis Genome Resource.</title>
        <authorList>
            <person name="Lichtner F.J."/>
        </authorList>
    </citation>
    <scope>NUCLEOTIDE SEQUENCE [LARGE SCALE GENOMIC DNA]</scope>
    <source>
        <strain evidence="8 9">120213</strain>
        <strain evidence="7">Bline_iso_100314</strain>
    </source>
</reference>
<feature type="compositionally biased region" description="Polar residues" evidence="5">
    <location>
        <begin position="434"/>
        <end position="451"/>
    </location>
</feature>
<dbReference type="GO" id="GO:0061630">
    <property type="term" value="F:ubiquitin protein ligase activity"/>
    <property type="evidence" value="ECO:0007669"/>
    <property type="project" value="InterPro"/>
</dbReference>
<dbReference type="InterPro" id="IPR036855">
    <property type="entry name" value="Znf_CCCH_sf"/>
</dbReference>
<dbReference type="PROSITE" id="PS50103">
    <property type="entry name" value="ZF_C3H1"/>
    <property type="match status" value="2"/>
</dbReference>
<evidence type="ECO:0000313" key="7">
    <source>
        <dbReference type="EMBL" id="KAE9984120.1"/>
    </source>
</evidence>
<dbReference type="GO" id="GO:0000209">
    <property type="term" value="P:protein polyubiquitination"/>
    <property type="evidence" value="ECO:0007669"/>
    <property type="project" value="InterPro"/>
</dbReference>
<organism evidence="8 9">
    <name type="scientific">Venturia inaequalis</name>
    <name type="common">Apple scab fungus</name>
    <dbReference type="NCBI Taxonomy" id="5025"/>
    <lineage>
        <taxon>Eukaryota</taxon>
        <taxon>Fungi</taxon>
        <taxon>Dikarya</taxon>
        <taxon>Ascomycota</taxon>
        <taxon>Pezizomycotina</taxon>
        <taxon>Dothideomycetes</taxon>
        <taxon>Pleosporomycetidae</taxon>
        <taxon>Venturiales</taxon>
        <taxon>Venturiaceae</taxon>
        <taxon>Venturia</taxon>
    </lineage>
</organism>
<dbReference type="GO" id="GO:0008270">
    <property type="term" value="F:zinc ion binding"/>
    <property type="evidence" value="ECO:0007669"/>
    <property type="project" value="UniProtKB-KW"/>
</dbReference>
<gene>
    <name evidence="7" type="ORF">BLS_003018</name>
    <name evidence="8" type="ORF">EG328_010517</name>
</gene>
<feature type="zinc finger region" description="C3H1-type" evidence="4">
    <location>
        <begin position="117"/>
        <end position="144"/>
    </location>
</feature>
<keyword evidence="2 4" id="KW-0863">Zinc-finger</keyword>
<dbReference type="PANTHER" id="PTHR11224">
    <property type="entry name" value="MAKORIN-RELATED"/>
    <property type="match status" value="1"/>
</dbReference>
<dbReference type="InterPro" id="IPR045072">
    <property type="entry name" value="MKRN-like"/>
</dbReference>
<feature type="zinc finger region" description="C3H1-type" evidence="4">
    <location>
        <begin position="147"/>
        <end position="170"/>
    </location>
</feature>
<dbReference type="EMBL" id="WNWS01000007">
    <property type="protein sequence ID" value="KAE9988478.1"/>
    <property type="molecule type" value="Genomic_DNA"/>
</dbReference>
<feature type="compositionally biased region" description="Basic and acidic residues" evidence="5">
    <location>
        <begin position="417"/>
        <end position="428"/>
    </location>
</feature>
<evidence type="ECO:0000256" key="5">
    <source>
        <dbReference type="SAM" id="MobiDB-lite"/>
    </source>
</evidence>
<dbReference type="SMART" id="SM00356">
    <property type="entry name" value="ZnF_C3H1"/>
    <property type="match status" value="2"/>
</dbReference>
<dbReference type="Pfam" id="PF00642">
    <property type="entry name" value="zf-CCCH"/>
    <property type="match status" value="1"/>
</dbReference>
<dbReference type="EMBL" id="WNWQ01000020">
    <property type="protein sequence ID" value="KAE9984120.1"/>
    <property type="molecule type" value="Genomic_DNA"/>
</dbReference>
<evidence type="ECO:0000259" key="6">
    <source>
        <dbReference type="PROSITE" id="PS50103"/>
    </source>
</evidence>
<feature type="domain" description="C3H1-type" evidence="6">
    <location>
        <begin position="117"/>
        <end position="144"/>
    </location>
</feature>
<dbReference type="Gene3D" id="4.10.1000.10">
    <property type="entry name" value="Zinc finger, CCCH-type"/>
    <property type="match status" value="1"/>
</dbReference>
<feature type="compositionally biased region" description="Polar residues" evidence="5">
    <location>
        <begin position="12"/>
        <end position="29"/>
    </location>
</feature>
<sequence>MTAEEAIFPDVSPTTNNQLRYPSHHQTATAPPPQEHLQQLQMNNPPLPQPQGFPPVQARPSNGRASHNRHSGEFRNGGPQAGANGNGPMPVPAIPRGPNGNAQNGFAGARSPPSARTTSHVPCKFFRQGACQAGKACPFLHSEAPTACKYFQKQGNCKFGLKCANEHITADGRRVNKPNGYVMGAGHLNLGGRVMPSQGPPPTSSLLTMQQDHLSQPQPIPGQAPLDYMNPDMWKKQPYDIPVVETTYSSHPGSTFGSPQNDGRLPMSPMQKGLSVLDAPLPASFDSQGVSHIARNGPFAASVPSRFGLDMSPPSSSPMRPMESSALRNLHSSAFGDDNLNGKGGMASSPPAAMDEPIGRRIMHSERFSRQPRMISASVGAHAPINDEWDDESFAFEEDLVPNSLHELLTPQEKMRRFSRTNDEDHRQALSGLGTPNESSSKVGSPSTASPSRFGAFFAGRQKEASDSAAASAFGHVGSPLRNSSLHPGASPSLRAIARPISGDVSPFLSSPPVQSSMSMISQQMQRTRISSGASDTLEAARPLQHPGVTRVASGSSGVTGVNPRHNLDRAVSSSSVGREKIDEEPELFSMDDDLDRKKENAKRSSGGSAWAQGSPFSLGKSNKASPTLGPIGGQRTPSSGGPIANPWNK</sequence>
<name>A0A8H3Z9U7_VENIN</name>
<dbReference type="Proteomes" id="UP000447873">
    <property type="component" value="Unassembled WGS sequence"/>
</dbReference>
<feature type="compositionally biased region" description="Low complexity" evidence="5">
    <location>
        <begin position="76"/>
        <end position="88"/>
    </location>
</feature>
<evidence type="ECO:0000313" key="8">
    <source>
        <dbReference type="EMBL" id="KAE9988478.1"/>
    </source>
</evidence>
<dbReference type="InterPro" id="IPR000571">
    <property type="entry name" value="Znf_CCCH"/>
</dbReference>
<keyword evidence="3 4" id="KW-0862">Zinc</keyword>
<dbReference type="PANTHER" id="PTHR11224:SF10">
    <property type="entry name" value="IP09428P-RELATED"/>
    <property type="match status" value="1"/>
</dbReference>
<evidence type="ECO:0000313" key="9">
    <source>
        <dbReference type="Proteomes" id="UP000447873"/>
    </source>
</evidence>
<evidence type="ECO:0000256" key="4">
    <source>
        <dbReference type="PROSITE-ProRule" id="PRU00723"/>
    </source>
</evidence>
<proteinExistence type="predicted"/>
<protein>
    <recommendedName>
        <fullName evidence="6">C3H1-type domain-containing protein</fullName>
    </recommendedName>
</protein>
<keyword evidence="1 4" id="KW-0479">Metal-binding</keyword>
<feature type="region of interest" description="Disordered" evidence="5">
    <location>
        <begin position="336"/>
        <end position="355"/>
    </location>
</feature>
<evidence type="ECO:0000256" key="2">
    <source>
        <dbReference type="ARBA" id="ARBA00022771"/>
    </source>
</evidence>
<evidence type="ECO:0000256" key="1">
    <source>
        <dbReference type="ARBA" id="ARBA00022723"/>
    </source>
</evidence>
<dbReference type="Proteomes" id="UP000433883">
    <property type="component" value="Unassembled WGS sequence"/>
</dbReference>
<comment type="caution">
    <text evidence="8">The sequence shown here is derived from an EMBL/GenBank/DDBJ whole genome shotgun (WGS) entry which is preliminary data.</text>
</comment>
<accession>A0A8H3Z9U7</accession>